<dbReference type="Pfam" id="PF12833">
    <property type="entry name" value="HTH_18"/>
    <property type="match status" value="1"/>
</dbReference>
<dbReference type="Proteomes" id="UP000031967">
    <property type="component" value="Unassembled WGS sequence"/>
</dbReference>
<sequence length="791" mass="90464">MVALLRLAFTNFRFRSLFFRVLLSLLALVVMPVLVVGFFGNWYSQSSIQKEVGQSSLQMLEQTRRLMDNLLDDMDKMAIQLAKDRKLSDLMAAGSVEDMSKELSTVQDYLNNYYASSPYITSIYVYYKNSGMVQVTLTGMEKIADFQDKDWLPIFNRMKRTEGKWVVRGSQAGIGGNPQQSSQVSLIRPVPLVGNDFSGAIVVNVNQQSVFQSPSFRLLREGEEIWMVSPDGLHAYNNKSGQEVAPEQFGRIQKLLGSDIDSFTQSIGDTELSFSSVTSPYTGWKYIDVLPTRIMLARGEKIQTFMYVLAAFSMIVAVICALLMAKAIYQPIYSLFEYAQNKRKDAGEAFRKDDKSEFSFLFSAMRTMKEKGEVLEHRLKENMPVLRQSFLGSVLHEQTRNHEDRNRNFEYYGMPVTRYAFFVAILRIDNYPTFVSAYSSQDQSLLRYFISKLAEELAETYFHVMPVNTESKDVILICNLRGELSKEDFSVQSVDAMRTILQHIRSYLPITVSIGIGSMKPHSGDIPVSYQEALEALEIRAFKGYEVIAVHSSMKGEHGPSISVVNRLKEFKRDLLAELREAEDSRAESGLEAFHDFMKTLESYPFGFIQHAYLQLTEEVYQRSLELGLTPEGDIGLPQLYDKVMKQETIDQLSEWFRAYYREAKESLNQLYEAKKSNVGQEIVAYIQANFDKDISLGGIADKLNMDPSYVSRLFKHEISMNFMEYLISLRLERAKKLLLESSLSVKAIGESVGYANQQSFNRIFKKYEGLTPGEYREHHAPNKLKDDEIY</sequence>
<dbReference type="PROSITE" id="PS01124">
    <property type="entry name" value="HTH_ARAC_FAMILY_2"/>
    <property type="match status" value="1"/>
</dbReference>
<dbReference type="PROSITE" id="PS00041">
    <property type="entry name" value="HTH_ARAC_FAMILY_1"/>
    <property type="match status" value="1"/>
</dbReference>
<organism evidence="6 7">
    <name type="scientific">Gordoniibacillus kamchatkensis</name>
    <dbReference type="NCBI Taxonomy" id="1590651"/>
    <lineage>
        <taxon>Bacteria</taxon>
        <taxon>Bacillati</taxon>
        <taxon>Bacillota</taxon>
        <taxon>Bacilli</taxon>
        <taxon>Bacillales</taxon>
        <taxon>Paenibacillaceae</taxon>
        <taxon>Gordoniibacillus</taxon>
    </lineage>
</organism>
<dbReference type="SMART" id="SM00342">
    <property type="entry name" value="HTH_ARAC"/>
    <property type="match status" value="1"/>
</dbReference>
<dbReference type="SUPFAM" id="SSF46689">
    <property type="entry name" value="Homeodomain-like"/>
    <property type="match status" value="2"/>
</dbReference>
<dbReference type="PANTHER" id="PTHR43280:SF28">
    <property type="entry name" value="HTH-TYPE TRANSCRIPTIONAL ACTIVATOR RHAS"/>
    <property type="match status" value="1"/>
</dbReference>
<evidence type="ECO:0000313" key="7">
    <source>
        <dbReference type="Proteomes" id="UP000031967"/>
    </source>
</evidence>
<name>A0ABR5AHR8_9BACL</name>
<dbReference type="InterPro" id="IPR020449">
    <property type="entry name" value="Tscrpt_reg_AraC-type_HTH"/>
</dbReference>
<proteinExistence type="predicted"/>
<reference evidence="6 7" key="1">
    <citation type="submission" date="2014-12" db="EMBL/GenBank/DDBJ databases">
        <title>Draft genome sequence of Paenibacillus kamchatkensis strain B-2647.</title>
        <authorList>
            <person name="Karlyshev A.V."/>
            <person name="Kudryashova E.B."/>
        </authorList>
    </citation>
    <scope>NUCLEOTIDE SEQUENCE [LARGE SCALE GENOMIC DNA]</scope>
    <source>
        <strain evidence="6 7">VKM B-2647</strain>
    </source>
</reference>
<keyword evidence="3" id="KW-0804">Transcription</keyword>
<dbReference type="PRINTS" id="PR00032">
    <property type="entry name" value="HTHARAC"/>
</dbReference>
<evidence type="ECO:0000256" key="3">
    <source>
        <dbReference type="ARBA" id="ARBA00023163"/>
    </source>
</evidence>
<dbReference type="InterPro" id="IPR018062">
    <property type="entry name" value="HTH_AraC-typ_CS"/>
</dbReference>
<feature type="domain" description="HTH araC/xylS-type" evidence="5">
    <location>
        <begin position="681"/>
        <end position="779"/>
    </location>
</feature>
<protein>
    <recommendedName>
        <fullName evidence="5">HTH araC/xylS-type domain-containing protein</fullName>
    </recommendedName>
</protein>
<keyword evidence="4" id="KW-0812">Transmembrane</keyword>
<keyword evidence="2" id="KW-0238">DNA-binding</keyword>
<feature type="transmembrane region" description="Helical" evidence="4">
    <location>
        <begin position="17"/>
        <end position="40"/>
    </location>
</feature>
<gene>
    <name evidence="6" type="ORF">SD70_13250</name>
</gene>
<keyword evidence="4" id="KW-1133">Transmembrane helix</keyword>
<keyword evidence="1" id="KW-0805">Transcription regulation</keyword>
<evidence type="ECO:0000256" key="4">
    <source>
        <dbReference type="SAM" id="Phobius"/>
    </source>
</evidence>
<dbReference type="PANTHER" id="PTHR43280">
    <property type="entry name" value="ARAC-FAMILY TRANSCRIPTIONAL REGULATOR"/>
    <property type="match status" value="1"/>
</dbReference>
<evidence type="ECO:0000256" key="1">
    <source>
        <dbReference type="ARBA" id="ARBA00023015"/>
    </source>
</evidence>
<evidence type="ECO:0000256" key="2">
    <source>
        <dbReference type="ARBA" id="ARBA00023125"/>
    </source>
</evidence>
<dbReference type="RefSeq" id="WP_041048017.1">
    <property type="nucleotide sequence ID" value="NZ_JXAK01000020.1"/>
</dbReference>
<dbReference type="Pfam" id="PF17853">
    <property type="entry name" value="GGDEF_2"/>
    <property type="match status" value="1"/>
</dbReference>
<feature type="transmembrane region" description="Helical" evidence="4">
    <location>
        <begin position="305"/>
        <end position="325"/>
    </location>
</feature>
<dbReference type="EMBL" id="JXAK01000020">
    <property type="protein sequence ID" value="KIL40521.1"/>
    <property type="molecule type" value="Genomic_DNA"/>
</dbReference>
<dbReference type="InterPro" id="IPR018060">
    <property type="entry name" value="HTH_AraC"/>
</dbReference>
<evidence type="ECO:0000259" key="5">
    <source>
        <dbReference type="PROSITE" id="PS01124"/>
    </source>
</evidence>
<dbReference type="InterPro" id="IPR041522">
    <property type="entry name" value="CdaR_GGDEF"/>
</dbReference>
<evidence type="ECO:0000313" key="6">
    <source>
        <dbReference type="EMBL" id="KIL40521.1"/>
    </source>
</evidence>
<accession>A0ABR5AHR8</accession>
<keyword evidence="4" id="KW-0472">Membrane</keyword>
<keyword evidence="7" id="KW-1185">Reference proteome</keyword>
<comment type="caution">
    <text evidence="6">The sequence shown here is derived from an EMBL/GenBank/DDBJ whole genome shotgun (WGS) entry which is preliminary data.</text>
</comment>
<dbReference type="Gene3D" id="1.10.10.60">
    <property type="entry name" value="Homeodomain-like"/>
    <property type="match status" value="2"/>
</dbReference>
<dbReference type="InterPro" id="IPR009057">
    <property type="entry name" value="Homeodomain-like_sf"/>
</dbReference>